<dbReference type="Proteomes" id="UP000316426">
    <property type="component" value="Chromosome"/>
</dbReference>
<protein>
    <submittedName>
        <fullName evidence="1">Uncharacterized protein</fullName>
    </submittedName>
</protein>
<accession>A0A518K788</accession>
<gene>
    <name evidence="1" type="ORF">Spa11_18550</name>
</gene>
<proteinExistence type="predicted"/>
<dbReference type="RefSeq" id="WP_145111029.1">
    <property type="nucleotide sequence ID" value="NZ_CP036349.1"/>
</dbReference>
<keyword evidence="2" id="KW-1185">Reference proteome</keyword>
<evidence type="ECO:0000313" key="1">
    <source>
        <dbReference type="EMBL" id="QDV73656.1"/>
    </source>
</evidence>
<sequence length="66" mass="7246">MTEEIRDGEIALFDALKELMHDMPADQKKAVGTVLVFLLACAEDDRLSMNKVAELTSALGIGFSFE</sequence>
<organism evidence="1 2">
    <name type="scientific">Botrimarina mediterranea</name>
    <dbReference type="NCBI Taxonomy" id="2528022"/>
    <lineage>
        <taxon>Bacteria</taxon>
        <taxon>Pseudomonadati</taxon>
        <taxon>Planctomycetota</taxon>
        <taxon>Planctomycetia</taxon>
        <taxon>Pirellulales</taxon>
        <taxon>Lacipirellulaceae</taxon>
        <taxon>Botrimarina</taxon>
    </lineage>
</organism>
<reference evidence="1 2" key="1">
    <citation type="submission" date="2019-02" db="EMBL/GenBank/DDBJ databases">
        <title>Deep-cultivation of Planctomycetes and their phenomic and genomic characterization uncovers novel biology.</title>
        <authorList>
            <person name="Wiegand S."/>
            <person name="Jogler M."/>
            <person name="Boedeker C."/>
            <person name="Pinto D."/>
            <person name="Vollmers J."/>
            <person name="Rivas-Marin E."/>
            <person name="Kohn T."/>
            <person name="Peeters S.H."/>
            <person name="Heuer A."/>
            <person name="Rast P."/>
            <person name="Oberbeckmann S."/>
            <person name="Bunk B."/>
            <person name="Jeske O."/>
            <person name="Meyerdierks A."/>
            <person name="Storesund J.E."/>
            <person name="Kallscheuer N."/>
            <person name="Luecker S."/>
            <person name="Lage O.M."/>
            <person name="Pohl T."/>
            <person name="Merkel B.J."/>
            <person name="Hornburger P."/>
            <person name="Mueller R.-W."/>
            <person name="Bruemmer F."/>
            <person name="Labrenz M."/>
            <person name="Spormann A.M."/>
            <person name="Op den Camp H."/>
            <person name="Overmann J."/>
            <person name="Amann R."/>
            <person name="Jetten M.S.M."/>
            <person name="Mascher T."/>
            <person name="Medema M.H."/>
            <person name="Devos D.P."/>
            <person name="Kaster A.-K."/>
            <person name="Ovreas L."/>
            <person name="Rohde M."/>
            <person name="Galperin M.Y."/>
            <person name="Jogler C."/>
        </authorList>
    </citation>
    <scope>NUCLEOTIDE SEQUENCE [LARGE SCALE GENOMIC DNA]</scope>
    <source>
        <strain evidence="1 2">Spa11</strain>
    </source>
</reference>
<dbReference type="KEGG" id="bmei:Spa11_18550"/>
<evidence type="ECO:0000313" key="2">
    <source>
        <dbReference type="Proteomes" id="UP000316426"/>
    </source>
</evidence>
<dbReference type="AlphaFoldDB" id="A0A518K788"/>
<dbReference type="EMBL" id="CP036349">
    <property type="protein sequence ID" value="QDV73656.1"/>
    <property type="molecule type" value="Genomic_DNA"/>
</dbReference>
<name>A0A518K788_9BACT</name>